<feature type="non-terminal residue" evidence="3">
    <location>
        <position position="112"/>
    </location>
</feature>
<dbReference type="EMBL" id="KL367524">
    <property type="protein sequence ID" value="KFD66453.1"/>
    <property type="molecule type" value="Genomic_DNA"/>
</dbReference>
<accession>A0A085NAF7</accession>
<name>A0A085NAF7_9BILA</name>
<feature type="domain" description="Mos1 transposase HTH" evidence="1">
    <location>
        <begin position="6"/>
        <end position="52"/>
    </location>
</feature>
<keyword evidence="4" id="KW-1185">Reference proteome</keyword>
<dbReference type="EMBL" id="KL363217">
    <property type="protein sequence ID" value="KFD53425.1"/>
    <property type="molecule type" value="Genomic_DNA"/>
</dbReference>
<dbReference type="InterPro" id="IPR041426">
    <property type="entry name" value="Mos1_HTH"/>
</dbReference>
<proteinExistence type="predicted"/>
<gene>
    <name evidence="2" type="ORF">M513_05689</name>
    <name evidence="3" type="ORF">M514_05689</name>
</gene>
<evidence type="ECO:0000313" key="2">
    <source>
        <dbReference type="EMBL" id="KFD53425.1"/>
    </source>
</evidence>
<dbReference type="Gene3D" id="1.10.10.1450">
    <property type="match status" value="1"/>
</dbReference>
<protein>
    <recommendedName>
        <fullName evidence="1">Mos1 transposase HTH domain-containing protein</fullName>
    </recommendedName>
</protein>
<evidence type="ECO:0000313" key="3">
    <source>
        <dbReference type="EMBL" id="KFD66453.1"/>
    </source>
</evidence>
<sequence length="112" mass="12665">MKVCCLRLLLLDRYRRGINAAEAYRDVTEFWGEDIVTESTVQLWFSTFRKGDTGVEAECRVCQELSLSNGASKNSIEAYHEAIQEYLAEESGVSLEIASKQPAQKENKLRTA</sequence>
<evidence type="ECO:0000259" key="1">
    <source>
        <dbReference type="Pfam" id="PF17906"/>
    </source>
</evidence>
<dbReference type="Pfam" id="PF17906">
    <property type="entry name" value="HTH_48"/>
    <property type="match status" value="1"/>
</dbReference>
<organism evidence="3">
    <name type="scientific">Trichuris suis</name>
    <name type="common">pig whipworm</name>
    <dbReference type="NCBI Taxonomy" id="68888"/>
    <lineage>
        <taxon>Eukaryota</taxon>
        <taxon>Metazoa</taxon>
        <taxon>Ecdysozoa</taxon>
        <taxon>Nematoda</taxon>
        <taxon>Enoplea</taxon>
        <taxon>Dorylaimia</taxon>
        <taxon>Trichinellida</taxon>
        <taxon>Trichuridae</taxon>
        <taxon>Trichuris</taxon>
    </lineage>
</organism>
<evidence type="ECO:0000313" key="4">
    <source>
        <dbReference type="Proteomes" id="UP000030764"/>
    </source>
</evidence>
<dbReference type="Proteomes" id="UP000030764">
    <property type="component" value="Unassembled WGS sequence"/>
</dbReference>
<dbReference type="AlphaFoldDB" id="A0A085NAF7"/>
<dbReference type="Proteomes" id="UP000030758">
    <property type="component" value="Unassembled WGS sequence"/>
</dbReference>
<reference evidence="3 4" key="1">
    <citation type="journal article" date="2014" name="Nat. Genet.">
        <title>Genome and transcriptome of the porcine whipworm Trichuris suis.</title>
        <authorList>
            <person name="Jex A.R."/>
            <person name="Nejsum P."/>
            <person name="Schwarz E.M."/>
            <person name="Hu L."/>
            <person name="Young N.D."/>
            <person name="Hall R.S."/>
            <person name="Korhonen P.K."/>
            <person name="Liao S."/>
            <person name="Thamsborg S."/>
            <person name="Xia J."/>
            <person name="Xu P."/>
            <person name="Wang S."/>
            <person name="Scheerlinck J.P."/>
            <person name="Hofmann A."/>
            <person name="Sternberg P.W."/>
            <person name="Wang J."/>
            <person name="Gasser R.B."/>
        </authorList>
    </citation>
    <scope>NUCLEOTIDE SEQUENCE [LARGE SCALE GENOMIC DNA]</scope>
    <source>
        <strain evidence="3">DCEP-RM93F</strain>
        <strain evidence="2">DCEP-RM93M</strain>
    </source>
</reference>